<dbReference type="PANTHER" id="PTHR33446:SF2">
    <property type="entry name" value="PROTEIN TONB"/>
    <property type="match status" value="1"/>
</dbReference>
<reference evidence="12 13" key="1">
    <citation type="submission" date="2020-11" db="EMBL/GenBank/DDBJ databases">
        <authorList>
            <person name="Kim M.K."/>
        </authorList>
    </citation>
    <scope>NUCLEOTIDE SEQUENCE [LARGE SCALE GENOMIC DNA]</scope>
    <source>
        <strain evidence="12 13">BT662</strain>
    </source>
</reference>
<keyword evidence="4" id="KW-1003">Cell membrane</keyword>
<keyword evidence="5" id="KW-0997">Cell inner membrane</keyword>
<protein>
    <submittedName>
        <fullName evidence="12">Energy transducer TonB</fullName>
    </submittedName>
</protein>
<dbReference type="NCBIfam" id="TIGR01352">
    <property type="entry name" value="tonB_Cterm"/>
    <property type="match status" value="1"/>
</dbReference>
<dbReference type="Proteomes" id="UP000618931">
    <property type="component" value="Unassembled WGS sequence"/>
</dbReference>
<evidence type="ECO:0000256" key="7">
    <source>
        <dbReference type="ARBA" id="ARBA00022927"/>
    </source>
</evidence>
<comment type="similarity">
    <text evidence="2">Belongs to the TonB family.</text>
</comment>
<keyword evidence="3" id="KW-0813">Transport</keyword>
<dbReference type="SUPFAM" id="SSF74653">
    <property type="entry name" value="TolA/TonB C-terminal domain"/>
    <property type="match status" value="1"/>
</dbReference>
<dbReference type="PROSITE" id="PS52015">
    <property type="entry name" value="TONB_CTD"/>
    <property type="match status" value="1"/>
</dbReference>
<dbReference type="EMBL" id="JADQDM010000013">
    <property type="protein sequence ID" value="MBF9223225.1"/>
    <property type="molecule type" value="Genomic_DNA"/>
</dbReference>
<feature type="chain" id="PRO_5047406832" evidence="10">
    <location>
        <begin position="29"/>
        <end position="153"/>
    </location>
</feature>
<keyword evidence="7" id="KW-0653">Protein transport</keyword>
<evidence type="ECO:0000256" key="10">
    <source>
        <dbReference type="SAM" id="SignalP"/>
    </source>
</evidence>
<dbReference type="RefSeq" id="WP_196294668.1">
    <property type="nucleotide sequence ID" value="NZ_JADQDM010000013.1"/>
</dbReference>
<organism evidence="12 13">
    <name type="scientific">Hymenobacter ruricola</name>
    <dbReference type="NCBI Taxonomy" id="2791023"/>
    <lineage>
        <taxon>Bacteria</taxon>
        <taxon>Pseudomonadati</taxon>
        <taxon>Bacteroidota</taxon>
        <taxon>Cytophagia</taxon>
        <taxon>Cytophagales</taxon>
        <taxon>Hymenobacteraceae</taxon>
        <taxon>Hymenobacter</taxon>
    </lineage>
</organism>
<proteinExistence type="inferred from homology"/>
<dbReference type="InterPro" id="IPR051045">
    <property type="entry name" value="TonB-dependent_transducer"/>
</dbReference>
<name>A0ABS0I8D5_9BACT</name>
<feature type="domain" description="TonB C-terminal" evidence="11">
    <location>
        <begin position="62"/>
        <end position="153"/>
    </location>
</feature>
<evidence type="ECO:0000256" key="5">
    <source>
        <dbReference type="ARBA" id="ARBA00022519"/>
    </source>
</evidence>
<gene>
    <name evidence="12" type="ORF">I2H31_19125</name>
</gene>
<dbReference type="Pfam" id="PF03544">
    <property type="entry name" value="TonB_C"/>
    <property type="match status" value="1"/>
</dbReference>
<feature type="signal peptide" evidence="10">
    <location>
        <begin position="1"/>
        <end position="28"/>
    </location>
</feature>
<comment type="subcellular location">
    <subcellularLocation>
        <location evidence="1">Cell inner membrane</location>
        <topology evidence="1">Single-pass membrane protein</topology>
        <orientation evidence="1">Periplasmic side</orientation>
    </subcellularLocation>
</comment>
<dbReference type="InterPro" id="IPR006260">
    <property type="entry name" value="TonB/TolA_C"/>
</dbReference>
<evidence type="ECO:0000256" key="4">
    <source>
        <dbReference type="ARBA" id="ARBA00022475"/>
    </source>
</evidence>
<keyword evidence="13" id="KW-1185">Reference proteome</keyword>
<evidence type="ECO:0000256" key="8">
    <source>
        <dbReference type="ARBA" id="ARBA00022989"/>
    </source>
</evidence>
<dbReference type="InterPro" id="IPR037682">
    <property type="entry name" value="TonB_C"/>
</dbReference>
<evidence type="ECO:0000256" key="2">
    <source>
        <dbReference type="ARBA" id="ARBA00006555"/>
    </source>
</evidence>
<dbReference type="Gene3D" id="3.30.1150.10">
    <property type="match status" value="1"/>
</dbReference>
<keyword evidence="9" id="KW-0472">Membrane</keyword>
<keyword evidence="10" id="KW-0732">Signal</keyword>
<accession>A0ABS0I8D5</accession>
<evidence type="ECO:0000256" key="6">
    <source>
        <dbReference type="ARBA" id="ARBA00022692"/>
    </source>
</evidence>
<sequence length="153" mass="16248">MLTTGVPKGGFIAGALLLALAGTSRAQAVGKAVTASETATAEAAPAAPEVLSYADEMPAFPGGDAAMHQYLARKINYPAEASQRNLSGTVYVRFVVDEQGRIRDAEVAKGCGHGFDEEALRVVRLMPWWAPGRVAGQPVRVLRTLPIVFRLSR</sequence>
<evidence type="ECO:0000256" key="3">
    <source>
        <dbReference type="ARBA" id="ARBA00022448"/>
    </source>
</evidence>
<evidence type="ECO:0000313" key="12">
    <source>
        <dbReference type="EMBL" id="MBF9223225.1"/>
    </source>
</evidence>
<keyword evidence="8" id="KW-1133">Transmembrane helix</keyword>
<keyword evidence="6" id="KW-0812">Transmembrane</keyword>
<comment type="caution">
    <text evidence="12">The sequence shown here is derived from an EMBL/GenBank/DDBJ whole genome shotgun (WGS) entry which is preliminary data.</text>
</comment>
<evidence type="ECO:0000313" key="13">
    <source>
        <dbReference type="Proteomes" id="UP000618931"/>
    </source>
</evidence>
<evidence type="ECO:0000256" key="1">
    <source>
        <dbReference type="ARBA" id="ARBA00004383"/>
    </source>
</evidence>
<evidence type="ECO:0000259" key="11">
    <source>
        <dbReference type="PROSITE" id="PS52015"/>
    </source>
</evidence>
<dbReference type="PANTHER" id="PTHR33446">
    <property type="entry name" value="PROTEIN TONB-RELATED"/>
    <property type="match status" value="1"/>
</dbReference>
<evidence type="ECO:0000256" key="9">
    <source>
        <dbReference type="ARBA" id="ARBA00023136"/>
    </source>
</evidence>